<dbReference type="InterPro" id="IPR001764">
    <property type="entry name" value="Glyco_hydro_3_N"/>
</dbReference>
<dbReference type="Pfam" id="PF00933">
    <property type="entry name" value="Glyco_hydro_3"/>
    <property type="match status" value="1"/>
</dbReference>
<dbReference type="EMBL" id="BONZ01000034">
    <property type="protein sequence ID" value="GIH15449.1"/>
    <property type="molecule type" value="Genomic_DNA"/>
</dbReference>
<dbReference type="SUPFAM" id="SSF49373">
    <property type="entry name" value="Invasin/intimin cell-adhesion fragments"/>
    <property type="match status" value="1"/>
</dbReference>
<evidence type="ECO:0000256" key="1">
    <source>
        <dbReference type="ARBA" id="ARBA00005336"/>
    </source>
</evidence>
<sequence length="1495" mass="157939">MAWRQLMARFAIIPTVAGLCAVAPILPAATSAAHPAPRMPIYLDPSYSFAERAADLVARLTPAQRASQLVSSQAPAVSSAQNPLLTGYFGNSMTTLAGPAKAGDTTVVPVSVTGIAAGTRLVVGSAGKPETVTVSSVGTAPRAATTLAAAAVVGDTNLKVASVANVVAGERIRIDTAGGANQEFATVQAVGTAGETGTGVTLGSPLTRSHASGVAAQDLGSGVAFSPALSKDYAYGAAVTGLIQGIPAYGWWNEALHGINAESLNPSGNAVTLTNTTSYPIDLSRASSWDPALTYQVAQAESDEAREIVRQNRLDLDFYSPTVNLARDPRWGRNDESYGEDPLLEAQVAGQFVNGMEGKDPNGQLLPQGNGFYKTTTTLKHYTMNNTEGTSNADPNGRLNGSSNADDRAIREYYTMPYRKIVQQDQNAAVMSSYNEINGVPSAANAYLNDTLMRETFGFQGYFTGDCDAVNEIRQRHQWQPDGTSHPVTDVEQFAYTLGSGEDAECNAGYSDGTGSSYRGPTSPSTTAGGAMNTVGMQIATPTGLTTVNDLDVSATRLFTNRMKLGEFNPNNTVPWLTQAAARDQSYGVYPWNNATAPTETASRLDLARRSADASLVLLKNAATTRKDGSTGKLLPMSVPAGGAFKVLVLGSYANNTNFYLGGYSSRQDAAGQANEVTPYAGIKAAIQAINPSAQVDYQRGFIGTGTNAGNCCTAIDPAAVAAAAGYDYVVVYAGMDSSASNGTTGTEDRDRSSLALPGLQAQLISQVAAANPNTVGVMETIGAQDVTSFEPTTSAILWSSYNGERKGDALADVLLGKYNPSGRTPQTWYQSVNQIPSTDSYTLGPVGPNGRTYMYFNGPVFYPFGYGLSYTNFAFSNLRVSNRNPNADDTVNVRVDVKNTGSRDGNEIVQLYVNTPNADASQARPLKRLEGFQKIDLAAGQTKTVTLPIKIADLAFYNESHQRFEVDPGKYGIQLSTSSADSDVQVQDMINVRGALTPKPSVLTAKPRIMSTDNARGISQRVMFPEGVTIDPGLTVAMDDDTLYGWIEPGQSKNFPAGMTFSYSSDRPDVVSVNRNGTIRTVANGAATITATVRYHGKTASTSFVVRVLSDLGNLKVNGQQLPNFNPDVTNYDVVVPNGVTAAPQVSASATTGTVAITQATSVPGVATVTSTGPDGIVAKYQINFARQASGDTFDSSTLGSQWHWVREAPADWNLSTNPGSLTITPKTGDLTTTTNTAQNVLLQPALGDWTQTTKLTFSQRPNAATQQGGIIAYQDDDNYLKFDLEATSPTNLQFNTSLEDNLNGVQVTQTLNTLNANSVLPADNTIWLRMTKSGARYSTSYSVDGTTWVPVWTTGATLNNPQVGLFAFNRAGTTSDLQVAFDSFAVTASPPAATPAPTTAASVAPHPNGAGWYTTAPTVKLSGTDHSNWGLASTEYNLDGAGWQTYSAPFTVTGDGVHTLQYRSTDRAGNTEPAKALTIRVDTHHHNTGPHGH</sequence>
<comment type="function">
    <text evidence="4">Catalyzes the hydrolysis of a non-reducing terminal alpha-L-arabinopyranosidic linkage in ginsenoside Rb2 (alpha-L-arabinopyranosyl-(1-&gt;6)-alpha-D-glucopyranosyl) to release alpha-D-glucopyranosyl (Rd). It is not able to hydrolyze alpha-L-arabinofuranosyl-(1-&gt;6)-alpha-D-glucopyranosyl (Rc).</text>
</comment>
<evidence type="ECO:0000256" key="2">
    <source>
        <dbReference type="ARBA" id="ARBA00022729"/>
    </source>
</evidence>
<dbReference type="Pfam" id="PF01915">
    <property type="entry name" value="Glyco_hydro_3_C"/>
    <property type="match status" value="1"/>
</dbReference>
<evidence type="ECO:0000259" key="7">
    <source>
        <dbReference type="SMART" id="SM01217"/>
    </source>
</evidence>
<evidence type="ECO:0000256" key="4">
    <source>
        <dbReference type="ARBA" id="ARBA00058905"/>
    </source>
</evidence>
<dbReference type="Pfam" id="PF14310">
    <property type="entry name" value="Fn3-like"/>
    <property type="match status" value="1"/>
</dbReference>
<reference evidence="8" key="1">
    <citation type="submission" date="2021-01" db="EMBL/GenBank/DDBJ databases">
        <title>Whole genome shotgun sequence of Rugosimonospora africana NBRC 104875.</title>
        <authorList>
            <person name="Komaki H."/>
            <person name="Tamura T."/>
        </authorList>
    </citation>
    <scope>NUCLEOTIDE SEQUENCE</scope>
    <source>
        <strain evidence="8">NBRC 104875</strain>
    </source>
</reference>
<gene>
    <name evidence="8" type="ORF">Raf01_36210</name>
</gene>
<dbReference type="GO" id="GO:0045493">
    <property type="term" value="P:xylan catabolic process"/>
    <property type="evidence" value="ECO:0007669"/>
    <property type="project" value="InterPro"/>
</dbReference>
<dbReference type="InterPro" id="IPR036962">
    <property type="entry name" value="Glyco_hydro_3_N_sf"/>
</dbReference>
<comment type="caution">
    <text evidence="8">The sequence shown here is derived from an EMBL/GenBank/DDBJ whole genome shotgun (WGS) entry which is preliminary data.</text>
</comment>
<dbReference type="InterPro" id="IPR041542">
    <property type="entry name" value="GH43_C2"/>
</dbReference>
<dbReference type="InterPro" id="IPR013783">
    <property type="entry name" value="Ig-like_fold"/>
</dbReference>
<dbReference type="InterPro" id="IPR044993">
    <property type="entry name" value="BXL"/>
</dbReference>
<dbReference type="InterPro" id="IPR017853">
    <property type="entry name" value="GH"/>
</dbReference>
<dbReference type="Pfam" id="PF02368">
    <property type="entry name" value="Big_2"/>
    <property type="match status" value="1"/>
</dbReference>
<dbReference type="GO" id="GO:0031222">
    <property type="term" value="P:arabinan catabolic process"/>
    <property type="evidence" value="ECO:0007669"/>
    <property type="project" value="TreeGrafter"/>
</dbReference>
<proteinExistence type="inferred from homology"/>
<dbReference type="PRINTS" id="PR00133">
    <property type="entry name" value="GLHYDRLASE3"/>
</dbReference>
<dbReference type="Gene3D" id="2.60.120.200">
    <property type="match status" value="1"/>
</dbReference>
<dbReference type="Gene3D" id="2.60.40.10">
    <property type="entry name" value="Immunoglobulins"/>
    <property type="match status" value="1"/>
</dbReference>
<evidence type="ECO:0000256" key="3">
    <source>
        <dbReference type="ARBA" id="ARBA00022801"/>
    </source>
</evidence>
<name>A0A8J3QRA4_9ACTN</name>
<evidence type="ECO:0000256" key="6">
    <source>
        <dbReference type="SAM" id="SignalP"/>
    </source>
</evidence>
<evidence type="ECO:0000313" key="8">
    <source>
        <dbReference type="EMBL" id="GIH15449.1"/>
    </source>
</evidence>
<dbReference type="Gene3D" id="3.40.50.1700">
    <property type="entry name" value="Glycoside hydrolase family 3 C-terminal domain"/>
    <property type="match status" value="1"/>
</dbReference>
<evidence type="ECO:0000313" key="9">
    <source>
        <dbReference type="Proteomes" id="UP000642748"/>
    </source>
</evidence>
<dbReference type="PANTHER" id="PTHR42721:SF3">
    <property type="entry name" value="BETA-D-XYLOSIDASE 5-RELATED"/>
    <property type="match status" value="1"/>
</dbReference>
<dbReference type="PANTHER" id="PTHR42721">
    <property type="entry name" value="SUGAR HYDROLASE-RELATED"/>
    <property type="match status" value="1"/>
</dbReference>
<feature type="domain" description="Fibronectin type III-like" evidence="7">
    <location>
        <begin position="908"/>
        <end position="980"/>
    </location>
</feature>
<dbReference type="GO" id="GO:0009044">
    <property type="term" value="F:xylan 1,4-beta-xylosidase activity"/>
    <property type="evidence" value="ECO:0007669"/>
    <property type="project" value="InterPro"/>
</dbReference>
<protein>
    <recommendedName>
        <fullName evidence="5">Exo-alpha-(1-&gt;6)-L-arabinopyranosidase</fullName>
    </recommendedName>
</protein>
<dbReference type="InterPro" id="IPR003343">
    <property type="entry name" value="Big_2"/>
</dbReference>
<dbReference type="Gene3D" id="2.60.40.1080">
    <property type="match status" value="1"/>
</dbReference>
<accession>A0A8J3QRA4</accession>
<feature type="chain" id="PRO_5035307336" description="Exo-alpha-(1-&gt;6)-L-arabinopyranosidase" evidence="6">
    <location>
        <begin position="29"/>
        <end position="1495"/>
    </location>
</feature>
<feature type="signal peptide" evidence="6">
    <location>
        <begin position="1"/>
        <end position="28"/>
    </location>
</feature>
<dbReference type="InterPro" id="IPR058094">
    <property type="entry name" value="Ig-like_OmpL47-like"/>
</dbReference>
<dbReference type="FunFam" id="2.60.40.10:FF:000495">
    <property type="entry name" value="Periplasmic beta-glucosidase"/>
    <property type="match status" value="1"/>
</dbReference>
<dbReference type="GO" id="GO:0008422">
    <property type="term" value="F:beta-glucosidase activity"/>
    <property type="evidence" value="ECO:0007669"/>
    <property type="project" value="UniProtKB-ARBA"/>
</dbReference>
<dbReference type="InterPro" id="IPR013320">
    <property type="entry name" value="ConA-like_dom_sf"/>
</dbReference>
<organism evidence="8 9">
    <name type="scientific">Rugosimonospora africana</name>
    <dbReference type="NCBI Taxonomy" id="556532"/>
    <lineage>
        <taxon>Bacteria</taxon>
        <taxon>Bacillati</taxon>
        <taxon>Actinomycetota</taxon>
        <taxon>Actinomycetes</taxon>
        <taxon>Micromonosporales</taxon>
        <taxon>Micromonosporaceae</taxon>
        <taxon>Rugosimonospora</taxon>
    </lineage>
</organism>
<dbReference type="Gene3D" id="3.20.20.300">
    <property type="entry name" value="Glycoside hydrolase, family 3, N-terminal domain"/>
    <property type="match status" value="1"/>
</dbReference>
<dbReference type="SUPFAM" id="SSF51445">
    <property type="entry name" value="(Trans)glycosidases"/>
    <property type="match status" value="1"/>
</dbReference>
<keyword evidence="9" id="KW-1185">Reference proteome</keyword>
<dbReference type="SUPFAM" id="SSF49899">
    <property type="entry name" value="Concanavalin A-like lectins/glucanases"/>
    <property type="match status" value="1"/>
</dbReference>
<dbReference type="InterPro" id="IPR036881">
    <property type="entry name" value="Glyco_hydro_3_C_sf"/>
</dbReference>
<keyword evidence="2 6" id="KW-0732">Signal</keyword>
<keyword evidence="3" id="KW-0378">Hydrolase</keyword>
<dbReference type="Proteomes" id="UP000642748">
    <property type="component" value="Unassembled WGS sequence"/>
</dbReference>
<dbReference type="GO" id="GO:0046556">
    <property type="term" value="F:alpha-L-arabinofuranosidase activity"/>
    <property type="evidence" value="ECO:0007669"/>
    <property type="project" value="TreeGrafter"/>
</dbReference>
<dbReference type="NCBIfam" id="NF047446">
    <property type="entry name" value="barrel_OmpL47"/>
    <property type="match status" value="1"/>
</dbReference>
<dbReference type="SMART" id="SM01217">
    <property type="entry name" value="Fn3_like"/>
    <property type="match status" value="1"/>
</dbReference>
<dbReference type="InterPro" id="IPR002772">
    <property type="entry name" value="Glyco_hydro_3_C"/>
</dbReference>
<evidence type="ECO:0000256" key="5">
    <source>
        <dbReference type="ARBA" id="ARBA00074219"/>
    </source>
</evidence>
<comment type="similarity">
    <text evidence="1">Belongs to the glycosyl hydrolase 3 family.</text>
</comment>
<dbReference type="SUPFAM" id="SSF52279">
    <property type="entry name" value="Beta-D-glucan exohydrolase, C-terminal domain"/>
    <property type="match status" value="1"/>
</dbReference>
<dbReference type="Pfam" id="PF17851">
    <property type="entry name" value="GH43_C2"/>
    <property type="match status" value="1"/>
</dbReference>
<dbReference type="InterPro" id="IPR008964">
    <property type="entry name" value="Invasin/intimin_cell_adhesion"/>
</dbReference>
<dbReference type="InterPro" id="IPR026891">
    <property type="entry name" value="Fn3-like"/>
</dbReference>